<proteinExistence type="predicted"/>
<organism evidence="1">
    <name type="scientific">marine sediment metagenome</name>
    <dbReference type="NCBI Taxonomy" id="412755"/>
    <lineage>
        <taxon>unclassified sequences</taxon>
        <taxon>metagenomes</taxon>
        <taxon>ecological metagenomes</taxon>
    </lineage>
</organism>
<gene>
    <name evidence="1" type="ORF">S03H2_37880</name>
</gene>
<comment type="caution">
    <text evidence="1">The sequence shown here is derived from an EMBL/GenBank/DDBJ whole genome shotgun (WGS) entry which is preliminary data.</text>
</comment>
<sequence>MVVTPVVLVVQQLEVSVGLHPLQGESLQIYNLMVSSASGS</sequence>
<accession>X1G3Q2</accession>
<evidence type="ECO:0000313" key="1">
    <source>
        <dbReference type="EMBL" id="GAH51882.1"/>
    </source>
</evidence>
<dbReference type="EMBL" id="BARU01023330">
    <property type="protein sequence ID" value="GAH51882.1"/>
    <property type="molecule type" value="Genomic_DNA"/>
</dbReference>
<feature type="non-terminal residue" evidence="1">
    <location>
        <position position="40"/>
    </location>
</feature>
<name>X1G3Q2_9ZZZZ</name>
<protein>
    <submittedName>
        <fullName evidence="1">Uncharacterized protein</fullName>
    </submittedName>
</protein>
<dbReference type="AlphaFoldDB" id="X1G3Q2"/>
<reference evidence="1" key="1">
    <citation type="journal article" date="2014" name="Front. Microbiol.">
        <title>High frequency of phylogenetically diverse reductive dehalogenase-homologous genes in deep subseafloor sedimentary metagenomes.</title>
        <authorList>
            <person name="Kawai M."/>
            <person name="Futagami T."/>
            <person name="Toyoda A."/>
            <person name="Takaki Y."/>
            <person name="Nishi S."/>
            <person name="Hori S."/>
            <person name="Arai W."/>
            <person name="Tsubouchi T."/>
            <person name="Morono Y."/>
            <person name="Uchiyama I."/>
            <person name="Ito T."/>
            <person name="Fujiyama A."/>
            <person name="Inagaki F."/>
            <person name="Takami H."/>
        </authorList>
    </citation>
    <scope>NUCLEOTIDE SEQUENCE</scope>
    <source>
        <strain evidence="1">Expedition CK06-06</strain>
    </source>
</reference>